<sequence>MLGFVQSIALTPQVCGALSSPQRITLLMKVVEGHAPFTAASLQRQILAVHLLQAVLPSWDKTERARDMKCLVEKLFDFLGSLLTTCSRLPSRGGWPSFPVPCERLVPHSEVGGRLPSLCPGEERHSAVTQRWVAVSLPCALVKSGSAVTQRWVAVSLPCALVKSGAAASPLVTSSESTPRRRRVRPQASLTATHSSTLAEEVVALLRTLHSLTQWNGFINKYINSQLRSITHSFAGRPSEGLPAVAFNVNSLPFTEPMLSVWAQLVNLAGSKLEKHKIKKSTKQAFAGQVDLDLRTKKCAKVMLAKSSNWTEMDCMISICSVTGSRKGAPTGLSTFMLNL</sequence>
<dbReference type="Proteomes" id="UP000001595">
    <property type="component" value="Unplaced"/>
</dbReference>
<reference evidence="2" key="1">
    <citation type="submission" date="2025-08" db="UniProtKB">
        <authorList>
            <consortium name="Ensembl"/>
        </authorList>
    </citation>
    <scope>IDENTIFICATION</scope>
</reference>
<dbReference type="GeneTree" id="ENSGT01050000248413"/>
<evidence type="ECO:0000256" key="1">
    <source>
        <dbReference type="SAM" id="MobiDB-lite"/>
    </source>
</evidence>
<proteinExistence type="predicted"/>
<reference evidence="2" key="2">
    <citation type="submission" date="2025-09" db="UniProtKB">
        <authorList>
            <consortium name="Ensembl"/>
        </authorList>
    </citation>
    <scope>IDENTIFICATION</scope>
</reference>
<evidence type="ECO:0000313" key="3">
    <source>
        <dbReference type="Proteomes" id="UP000001595"/>
    </source>
</evidence>
<name>A0A8I5YMK7_PONAB</name>
<dbReference type="AlphaFoldDB" id="A0A8I5YMK7"/>
<keyword evidence="3" id="KW-1185">Reference proteome</keyword>
<feature type="region of interest" description="Disordered" evidence="1">
    <location>
        <begin position="172"/>
        <end position="191"/>
    </location>
</feature>
<organism evidence="2 3">
    <name type="scientific">Pongo abelii</name>
    <name type="common">Sumatran orangutan</name>
    <name type="synonym">Pongo pygmaeus abelii</name>
    <dbReference type="NCBI Taxonomy" id="9601"/>
    <lineage>
        <taxon>Eukaryota</taxon>
        <taxon>Metazoa</taxon>
        <taxon>Chordata</taxon>
        <taxon>Craniata</taxon>
        <taxon>Vertebrata</taxon>
        <taxon>Euteleostomi</taxon>
        <taxon>Mammalia</taxon>
        <taxon>Eutheria</taxon>
        <taxon>Euarchontoglires</taxon>
        <taxon>Primates</taxon>
        <taxon>Haplorrhini</taxon>
        <taxon>Catarrhini</taxon>
        <taxon>Hominidae</taxon>
        <taxon>Pongo</taxon>
    </lineage>
</organism>
<dbReference type="Ensembl" id="ENSPPYT00000052923.1">
    <property type="protein sequence ID" value="ENSPPYP00000034875.1"/>
    <property type="gene ID" value="ENSPPYG00000039909.1"/>
</dbReference>
<protein>
    <submittedName>
        <fullName evidence="2">Uncharacterized protein</fullName>
    </submittedName>
</protein>
<accession>A0A8I5YMK7</accession>
<evidence type="ECO:0000313" key="2">
    <source>
        <dbReference type="Ensembl" id="ENSPPYP00000034875.1"/>
    </source>
</evidence>